<keyword evidence="6" id="KW-0560">Oxidoreductase</keyword>
<dbReference type="SUPFAM" id="SSF48264">
    <property type="entry name" value="Cytochrome P450"/>
    <property type="match status" value="1"/>
</dbReference>
<protein>
    <submittedName>
        <fullName evidence="7">Uncharacterized protein</fullName>
    </submittedName>
</protein>
<dbReference type="Proteomes" id="UP001610334">
    <property type="component" value="Unassembled WGS sequence"/>
</dbReference>
<evidence type="ECO:0000256" key="2">
    <source>
        <dbReference type="ARBA" id="ARBA00010617"/>
    </source>
</evidence>
<evidence type="ECO:0000256" key="3">
    <source>
        <dbReference type="ARBA" id="ARBA00022617"/>
    </source>
</evidence>
<accession>A0ABR4GUU0</accession>
<name>A0ABR4GUU0_9EURO</name>
<organism evidence="7 8">
    <name type="scientific">Aspergillus granulosus</name>
    <dbReference type="NCBI Taxonomy" id="176169"/>
    <lineage>
        <taxon>Eukaryota</taxon>
        <taxon>Fungi</taxon>
        <taxon>Dikarya</taxon>
        <taxon>Ascomycota</taxon>
        <taxon>Pezizomycotina</taxon>
        <taxon>Eurotiomycetes</taxon>
        <taxon>Eurotiomycetidae</taxon>
        <taxon>Eurotiales</taxon>
        <taxon>Aspergillaceae</taxon>
        <taxon>Aspergillus</taxon>
        <taxon>Aspergillus subgen. Nidulantes</taxon>
    </lineage>
</organism>
<reference evidence="7 8" key="1">
    <citation type="submission" date="2024-07" db="EMBL/GenBank/DDBJ databases">
        <title>Section-level genome sequencing and comparative genomics of Aspergillus sections Usti and Cavernicolus.</title>
        <authorList>
            <consortium name="Lawrence Berkeley National Laboratory"/>
            <person name="Nybo J.L."/>
            <person name="Vesth T.C."/>
            <person name="Theobald S."/>
            <person name="Frisvad J.C."/>
            <person name="Larsen T.O."/>
            <person name="Kjaerboelling I."/>
            <person name="Rothschild-Mancinelli K."/>
            <person name="Lyhne E.K."/>
            <person name="Kogle M.E."/>
            <person name="Barry K."/>
            <person name="Clum A."/>
            <person name="Na H."/>
            <person name="Ledsgaard L."/>
            <person name="Lin J."/>
            <person name="Lipzen A."/>
            <person name="Kuo A."/>
            <person name="Riley R."/>
            <person name="Mondo S."/>
            <person name="Labutti K."/>
            <person name="Haridas S."/>
            <person name="Pangalinan J."/>
            <person name="Salamov A.A."/>
            <person name="Simmons B.A."/>
            <person name="Magnuson J.K."/>
            <person name="Chen J."/>
            <person name="Drula E."/>
            <person name="Henrissat B."/>
            <person name="Wiebenga A."/>
            <person name="Lubbers R.J."/>
            <person name="Gomes A.C."/>
            <person name="Makela M.R."/>
            <person name="Stajich J."/>
            <person name="Grigoriev I.V."/>
            <person name="Mortensen U.H."/>
            <person name="De Vries R.P."/>
            <person name="Baker S.E."/>
            <person name="Andersen M.R."/>
        </authorList>
    </citation>
    <scope>NUCLEOTIDE SEQUENCE [LARGE SCALE GENOMIC DNA]</scope>
    <source>
        <strain evidence="7 8">CBS 588.65</strain>
    </source>
</reference>
<dbReference type="PANTHER" id="PTHR24304:SF2">
    <property type="entry name" value="24-HYDROXYCHOLESTEROL 7-ALPHA-HYDROXYLASE"/>
    <property type="match status" value="1"/>
</dbReference>
<dbReference type="InterPro" id="IPR036396">
    <property type="entry name" value="Cyt_P450_sf"/>
</dbReference>
<keyword evidence="6" id="KW-0503">Monooxygenase</keyword>
<evidence type="ECO:0000256" key="4">
    <source>
        <dbReference type="ARBA" id="ARBA00022723"/>
    </source>
</evidence>
<keyword evidence="5" id="KW-0408">Iron</keyword>
<proteinExistence type="inferred from homology"/>
<comment type="caution">
    <text evidence="7">The sequence shown here is derived from an EMBL/GenBank/DDBJ whole genome shotgun (WGS) entry which is preliminary data.</text>
</comment>
<gene>
    <name evidence="7" type="ORF">BJX63DRAFT_437511</name>
</gene>
<comment type="similarity">
    <text evidence="2">Belongs to the cytochrome P450 family.</text>
</comment>
<keyword evidence="8" id="KW-1185">Reference proteome</keyword>
<sequence length="211" mass="24240">MKTKRRISLFFIYCNHFKGDHLGHLDALVRGVLTSYYGGAIFSIQPDFVDQYLVWEKSNWKFLFGLPGFLSRDMLAAKNALIDTLVQYFRLSVENRGNKNFWVESVEHCLREAGLSHEEVGRVFMLHAWAILGNMFKMAFWLVAYLVQDAALLEAVTNEIQPAVKPGNNKVYMAVNHKYLTEDCPILDSIYSEVLRLSVASPLVRMSRQQV</sequence>
<dbReference type="EMBL" id="JBFXLT010000162">
    <property type="protein sequence ID" value="KAL2802828.1"/>
    <property type="molecule type" value="Genomic_DNA"/>
</dbReference>
<keyword evidence="3" id="KW-0349">Heme</keyword>
<evidence type="ECO:0000256" key="6">
    <source>
        <dbReference type="ARBA" id="ARBA00023033"/>
    </source>
</evidence>
<evidence type="ECO:0000313" key="8">
    <source>
        <dbReference type="Proteomes" id="UP001610334"/>
    </source>
</evidence>
<evidence type="ECO:0000256" key="5">
    <source>
        <dbReference type="ARBA" id="ARBA00023004"/>
    </source>
</evidence>
<evidence type="ECO:0000313" key="7">
    <source>
        <dbReference type="EMBL" id="KAL2802828.1"/>
    </source>
</evidence>
<evidence type="ECO:0000256" key="1">
    <source>
        <dbReference type="ARBA" id="ARBA00001971"/>
    </source>
</evidence>
<dbReference type="InterPro" id="IPR050529">
    <property type="entry name" value="CYP450_sterol_14alpha_dmase"/>
</dbReference>
<dbReference type="PANTHER" id="PTHR24304">
    <property type="entry name" value="CYTOCHROME P450 FAMILY 7"/>
    <property type="match status" value="1"/>
</dbReference>
<keyword evidence="4" id="KW-0479">Metal-binding</keyword>
<dbReference type="Gene3D" id="1.10.630.10">
    <property type="entry name" value="Cytochrome P450"/>
    <property type="match status" value="1"/>
</dbReference>
<comment type="cofactor">
    <cofactor evidence="1">
        <name>heme</name>
        <dbReference type="ChEBI" id="CHEBI:30413"/>
    </cofactor>
</comment>